<dbReference type="GO" id="GO:0140662">
    <property type="term" value="F:ATP-dependent protein folding chaperone"/>
    <property type="evidence" value="ECO:0007669"/>
    <property type="project" value="InterPro"/>
</dbReference>
<dbReference type="PANTHER" id="PTHR11353">
    <property type="entry name" value="CHAPERONIN"/>
    <property type="match status" value="1"/>
</dbReference>
<dbReference type="InterPro" id="IPR017998">
    <property type="entry name" value="Chaperone_TCP-1"/>
</dbReference>
<evidence type="ECO:0000256" key="2">
    <source>
        <dbReference type="ARBA" id="ARBA00022840"/>
    </source>
</evidence>
<dbReference type="EnsemblMetazoa" id="MESCA009945-RA">
    <property type="protein sequence ID" value="MESCA009945-PA"/>
    <property type="gene ID" value="MESCA009945"/>
</dbReference>
<evidence type="ECO:0000313" key="5">
    <source>
        <dbReference type="Proteomes" id="UP000015102"/>
    </source>
</evidence>
<organism evidence="4 5">
    <name type="scientific">Megaselia scalaris</name>
    <name type="common">Humpbacked fly</name>
    <name type="synonym">Phora scalaris</name>
    <dbReference type="NCBI Taxonomy" id="36166"/>
    <lineage>
        <taxon>Eukaryota</taxon>
        <taxon>Metazoa</taxon>
        <taxon>Ecdysozoa</taxon>
        <taxon>Arthropoda</taxon>
        <taxon>Hexapoda</taxon>
        <taxon>Insecta</taxon>
        <taxon>Pterygota</taxon>
        <taxon>Neoptera</taxon>
        <taxon>Endopterygota</taxon>
        <taxon>Diptera</taxon>
        <taxon>Brachycera</taxon>
        <taxon>Muscomorpha</taxon>
        <taxon>Platypezoidea</taxon>
        <taxon>Phoridae</taxon>
        <taxon>Megaseliini</taxon>
        <taxon>Megaselia</taxon>
    </lineage>
</organism>
<dbReference type="GO" id="GO:0005524">
    <property type="term" value="F:ATP binding"/>
    <property type="evidence" value="ECO:0007669"/>
    <property type="project" value="UniProtKB-KW"/>
</dbReference>
<dbReference type="EMBL" id="CAQQ02373002">
    <property type="status" value="NOT_ANNOTATED_CDS"/>
    <property type="molecule type" value="Genomic_DNA"/>
</dbReference>
<dbReference type="AlphaFoldDB" id="T1H191"/>
<dbReference type="Gene3D" id="3.50.7.10">
    <property type="entry name" value="GroEL"/>
    <property type="match status" value="1"/>
</dbReference>
<reference evidence="5" key="1">
    <citation type="submission" date="2013-02" db="EMBL/GenBank/DDBJ databases">
        <authorList>
            <person name="Hughes D."/>
        </authorList>
    </citation>
    <scope>NUCLEOTIDE SEQUENCE</scope>
    <source>
        <strain>Durham</strain>
        <strain evidence="5">NC isolate 2 -- Noor lab</strain>
    </source>
</reference>
<keyword evidence="2" id="KW-0067">ATP-binding</keyword>
<protein>
    <submittedName>
        <fullName evidence="4">Uncharacterized protein</fullName>
    </submittedName>
</protein>
<dbReference type="HOGENOM" id="CLU_2040726_0_0_1"/>
<evidence type="ECO:0000313" key="4">
    <source>
        <dbReference type="EnsemblMetazoa" id="MESCA009945-PA"/>
    </source>
</evidence>
<dbReference type="InterPro" id="IPR027409">
    <property type="entry name" value="GroEL-like_apical_dom_sf"/>
</dbReference>
<accession>T1H191</accession>
<dbReference type="SUPFAM" id="SSF52029">
    <property type="entry name" value="GroEL apical domain-like"/>
    <property type="match status" value="1"/>
</dbReference>
<sequence length="121" mass="13525">MLNKNITHQKCAVTLKTHELMLNACLDCSLMFKKGESQTIGDSDLAQHFLFKAGIIAISRLRKTDHLRLARACGATIVNHTEELTEKDVGLGAGLFEIKKIGDEYFTFITKCLHNTPSRSF</sequence>
<evidence type="ECO:0000256" key="1">
    <source>
        <dbReference type="ARBA" id="ARBA00022741"/>
    </source>
</evidence>
<reference evidence="4" key="2">
    <citation type="submission" date="2015-06" db="UniProtKB">
        <authorList>
            <consortium name="EnsemblMetazoa"/>
        </authorList>
    </citation>
    <scope>IDENTIFICATION</scope>
</reference>
<name>T1H191_MEGSC</name>
<keyword evidence="3" id="KW-0143">Chaperone</keyword>
<dbReference type="Pfam" id="PF00118">
    <property type="entry name" value="Cpn60_TCP1"/>
    <property type="match status" value="1"/>
</dbReference>
<keyword evidence="5" id="KW-1185">Reference proteome</keyword>
<keyword evidence="1" id="KW-0547">Nucleotide-binding</keyword>
<dbReference type="Proteomes" id="UP000015102">
    <property type="component" value="Unassembled WGS sequence"/>
</dbReference>
<evidence type="ECO:0000256" key="3">
    <source>
        <dbReference type="ARBA" id="ARBA00023186"/>
    </source>
</evidence>
<dbReference type="STRING" id="36166.T1H191"/>
<proteinExistence type="predicted"/>
<dbReference type="InterPro" id="IPR002423">
    <property type="entry name" value="Cpn60/GroEL/TCP-1"/>
</dbReference>